<feature type="transmembrane region" description="Helical" evidence="6">
    <location>
        <begin position="372"/>
        <end position="395"/>
    </location>
</feature>
<dbReference type="InterPro" id="IPR050250">
    <property type="entry name" value="Macrolide_Exporter_MacB"/>
</dbReference>
<dbReference type="RefSeq" id="WP_345233899.1">
    <property type="nucleotide sequence ID" value="NZ_BAABIQ010000043.1"/>
</dbReference>
<dbReference type="PANTHER" id="PTHR30572">
    <property type="entry name" value="MEMBRANE COMPONENT OF TRANSPORTER-RELATED"/>
    <property type="match status" value="1"/>
</dbReference>
<gene>
    <name evidence="9" type="ORF">GCM10023231_35580</name>
</gene>
<reference evidence="10" key="1">
    <citation type="journal article" date="2019" name="Int. J. Syst. Evol. Microbiol.">
        <title>The Global Catalogue of Microorganisms (GCM) 10K type strain sequencing project: providing services to taxonomists for standard genome sequencing and annotation.</title>
        <authorList>
            <consortium name="The Broad Institute Genomics Platform"/>
            <consortium name="The Broad Institute Genome Sequencing Center for Infectious Disease"/>
            <person name="Wu L."/>
            <person name="Ma J."/>
        </authorList>
    </citation>
    <scope>NUCLEOTIDE SEQUENCE [LARGE SCALE GENOMIC DNA]</scope>
    <source>
        <strain evidence="10">JCM 18200</strain>
    </source>
</reference>
<keyword evidence="3 6" id="KW-0812">Transmembrane</keyword>
<evidence type="ECO:0000256" key="3">
    <source>
        <dbReference type="ARBA" id="ARBA00022692"/>
    </source>
</evidence>
<feature type="transmembrane region" description="Helical" evidence="6">
    <location>
        <begin position="334"/>
        <end position="352"/>
    </location>
</feature>
<sequence length="788" mass="87445">MLRNYFKIAFRNLWKTKTYSFLNIVGLAIGITCASLIFLWVEHELTYDSYFAHKDNIYDVKSKQTYGENTFVFSATPGKLAAAIKEEIPEIADATRFFYGVSKLFGDGQQAIYQTGAYADPSFLSIFSLHFLAGDSRTALQDINSLVISSSMAKRLFGKESALGKLVKVDNGDPYTIAGVIEDLPSNSSVQFDWLIPFKNYEQTNESLQVWGNNSTATYVLLKPNASLNAANDKLRDFIAHKTGAENANSSNFLYPLNRLHLYNSFKDGFEQEGAIKNVRLFSIIAWVILIIACINFMNLATARSEKRTREVGVRKVVGAERTSLISQFLGESLLLAILATLLSVLLTYLFINPFNTLVEKELAIHLFQPTHLLFLVVTALVCGLFSGSYPAFYLSSFNAVQVLKGTKLPSGNAHAIRRGLVVVQFAASITLIICTTLIFQQIQHAKNRDLGFDRSQVISTAIQGKIRTHLSTFKEQLQSSGVVERVGGSQLHVLNIHSNTGGIQWEGKDPNNNTLIGFNTVDADLIPTLGMHMVEGRNFHPQLTGDSASVIVNQAFARLIKKKGSVVGERIFSGNDEPATIVGVLGDYIYNNMYSAADPLIFIPSNPQEGVLYIKTKNQIPISKAIEKISAIMKASNPGYPFEYHFLDEDFKQKFKGATMTQHLANVFAVLSIGISCLGLFGLAAFMAERRKKEIGIRKVLGATVMSLANLLNKEFVALVLLSCLIAFPLAYWFMADWLKNYQYRISMHWWVFMLAGLCALVIALLTVSSQAIKTALMNPTKSLRDE</sequence>
<comment type="caution">
    <text evidence="9">The sequence shown here is derived from an EMBL/GenBank/DDBJ whole genome shotgun (WGS) entry which is preliminary data.</text>
</comment>
<feature type="domain" description="MacB-like periplasmic core" evidence="8">
    <location>
        <begin position="482"/>
        <end position="632"/>
    </location>
</feature>
<keyword evidence="4 6" id="KW-1133">Transmembrane helix</keyword>
<feature type="transmembrane region" description="Helical" evidence="6">
    <location>
        <begin position="665"/>
        <end position="689"/>
    </location>
</feature>
<accession>A0ABP9C5U6</accession>
<feature type="domain" description="ABC3 transporter permease C-terminal" evidence="7">
    <location>
        <begin position="284"/>
        <end position="399"/>
    </location>
</feature>
<evidence type="ECO:0000256" key="2">
    <source>
        <dbReference type="ARBA" id="ARBA00022475"/>
    </source>
</evidence>
<evidence type="ECO:0000313" key="9">
    <source>
        <dbReference type="EMBL" id="GAA4803450.1"/>
    </source>
</evidence>
<dbReference type="Proteomes" id="UP001501411">
    <property type="component" value="Unassembled WGS sequence"/>
</dbReference>
<feature type="domain" description="ABC3 transporter permease C-terminal" evidence="7">
    <location>
        <begin position="667"/>
        <end position="780"/>
    </location>
</feature>
<feature type="transmembrane region" description="Helical" evidence="6">
    <location>
        <begin position="749"/>
        <end position="769"/>
    </location>
</feature>
<dbReference type="InterPro" id="IPR025857">
    <property type="entry name" value="MacB_PCD"/>
</dbReference>
<evidence type="ECO:0000256" key="6">
    <source>
        <dbReference type="SAM" id="Phobius"/>
    </source>
</evidence>
<keyword evidence="2" id="KW-1003">Cell membrane</keyword>
<evidence type="ECO:0000259" key="7">
    <source>
        <dbReference type="Pfam" id="PF02687"/>
    </source>
</evidence>
<keyword evidence="5 6" id="KW-0472">Membrane</keyword>
<evidence type="ECO:0000313" key="10">
    <source>
        <dbReference type="Proteomes" id="UP001501411"/>
    </source>
</evidence>
<dbReference type="PANTHER" id="PTHR30572:SF18">
    <property type="entry name" value="ABC-TYPE MACROLIDE FAMILY EXPORT SYSTEM PERMEASE COMPONENT 2"/>
    <property type="match status" value="1"/>
</dbReference>
<name>A0ABP9C5U6_9SPHI</name>
<organism evidence="9 10">
    <name type="scientific">Olivibacter ginsenosidimutans</name>
    <dbReference type="NCBI Taxonomy" id="1176537"/>
    <lineage>
        <taxon>Bacteria</taxon>
        <taxon>Pseudomonadati</taxon>
        <taxon>Bacteroidota</taxon>
        <taxon>Sphingobacteriia</taxon>
        <taxon>Sphingobacteriales</taxon>
        <taxon>Sphingobacteriaceae</taxon>
        <taxon>Olivibacter</taxon>
    </lineage>
</organism>
<dbReference type="Pfam" id="PF02687">
    <property type="entry name" value="FtsX"/>
    <property type="match status" value="2"/>
</dbReference>
<dbReference type="InterPro" id="IPR003838">
    <property type="entry name" value="ABC3_permease_C"/>
</dbReference>
<evidence type="ECO:0000256" key="5">
    <source>
        <dbReference type="ARBA" id="ARBA00023136"/>
    </source>
</evidence>
<comment type="subcellular location">
    <subcellularLocation>
        <location evidence="1">Cell membrane</location>
        <topology evidence="1">Multi-pass membrane protein</topology>
    </subcellularLocation>
</comment>
<dbReference type="EMBL" id="BAABIQ010000043">
    <property type="protein sequence ID" value="GAA4803450.1"/>
    <property type="molecule type" value="Genomic_DNA"/>
</dbReference>
<feature type="transmembrane region" description="Helical" evidence="6">
    <location>
        <begin position="416"/>
        <end position="440"/>
    </location>
</feature>
<keyword evidence="10" id="KW-1185">Reference proteome</keyword>
<feature type="transmembrane region" description="Helical" evidence="6">
    <location>
        <begin position="717"/>
        <end position="737"/>
    </location>
</feature>
<evidence type="ECO:0000256" key="4">
    <source>
        <dbReference type="ARBA" id="ARBA00022989"/>
    </source>
</evidence>
<feature type="domain" description="MacB-like periplasmic core" evidence="8">
    <location>
        <begin position="20"/>
        <end position="237"/>
    </location>
</feature>
<evidence type="ECO:0000259" key="8">
    <source>
        <dbReference type="Pfam" id="PF12704"/>
    </source>
</evidence>
<feature type="transmembrane region" description="Helical" evidence="6">
    <location>
        <begin position="21"/>
        <end position="41"/>
    </location>
</feature>
<proteinExistence type="predicted"/>
<dbReference type="Pfam" id="PF12704">
    <property type="entry name" value="MacB_PCD"/>
    <property type="match status" value="2"/>
</dbReference>
<protein>
    <submittedName>
        <fullName evidence="9">ABC transporter permease</fullName>
    </submittedName>
</protein>
<feature type="transmembrane region" description="Helical" evidence="6">
    <location>
        <begin position="281"/>
        <end position="301"/>
    </location>
</feature>
<evidence type="ECO:0000256" key="1">
    <source>
        <dbReference type="ARBA" id="ARBA00004651"/>
    </source>
</evidence>